<evidence type="ECO:0000313" key="3">
    <source>
        <dbReference type="EMBL" id="PCI93872.1"/>
    </source>
</evidence>
<keyword evidence="2" id="KW-0472">Membrane</keyword>
<dbReference type="InterPro" id="IPR045584">
    <property type="entry name" value="Pilin-like"/>
</dbReference>
<keyword evidence="2" id="KW-1133">Transmembrane helix</keyword>
<comment type="caution">
    <text evidence="3">The sequence shown here is derived from an EMBL/GenBank/DDBJ whole genome shotgun (WGS) entry which is preliminary data.</text>
</comment>
<dbReference type="InterPro" id="IPR012902">
    <property type="entry name" value="N_methyl_site"/>
</dbReference>
<dbReference type="EMBL" id="NVUU01000050">
    <property type="protein sequence ID" value="PCI93872.1"/>
    <property type="molecule type" value="Genomic_DNA"/>
</dbReference>
<proteinExistence type="predicted"/>
<organism evidence="3 4">
    <name type="scientific">Aerophobetes bacterium</name>
    <dbReference type="NCBI Taxonomy" id="2030807"/>
    <lineage>
        <taxon>Bacteria</taxon>
        <taxon>Candidatus Aerophobota</taxon>
    </lineage>
</organism>
<feature type="region of interest" description="Disordered" evidence="1">
    <location>
        <begin position="128"/>
        <end position="148"/>
    </location>
</feature>
<dbReference type="Pfam" id="PF07963">
    <property type="entry name" value="N_methyl"/>
    <property type="match status" value="1"/>
</dbReference>
<dbReference type="AlphaFoldDB" id="A0A2A4YG71"/>
<evidence type="ECO:0000256" key="2">
    <source>
        <dbReference type="SAM" id="Phobius"/>
    </source>
</evidence>
<evidence type="ECO:0000256" key="1">
    <source>
        <dbReference type="SAM" id="MobiDB-lite"/>
    </source>
</evidence>
<feature type="transmembrane region" description="Helical" evidence="2">
    <location>
        <begin position="12"/>
        <end position="32"/>
    </location>
</feature>
<sequence length="148" mass="16871">MRKIKRKKRPMTLLEIMIVIFIIGIISSVIGYNMKGSLEKAKAFKTKEGMKKIGEIFDLEVASGTLLYDVIADPARVLKSSGLVSNVKDLLRDGWGTDYTIRLSKNERSVLIKSDNYDRYQAKHKKKSENTLALNDEEEVDEVDEEED</sequence>
<keyword evidence="2" id="KW-0812">Transmembrane</keyword>
<dbReference type="SUPFAM" id="SSF54523">
    <property type="entry name" value="Pili subunits"/>
    <property type="match status" value="1"/>
</dbReference>
<dbReference type="Proteomes" id="UP000217838">
    <property type="component" value="Unassembled WGS sequence"/>
</dbReference>
<reference evidence="4" key="1">
    <citation type="submission" date="2017-08" db="EMBL/GenBank/DDBJ databases">
        <title>A dynamic microbial community with high functional redundancy inhabits the cold, oxic subseafloor aquifer.</title>
        <authorList>
            <person name="Tully B.J."/>
            <person name="Wheat C.G."/>
            <person name="Glazer B.T."/>
            <person name="Huber J.A."/>
        </authorList>
    </citation>
    <scope>NUCLEOTIDE SEQUENCE [LARGE SCALE GENOMIC DNA]</scope>
</reference>
<name>A0A2A4YG71_UNCAE</name>
<feature type="compositionally biased region" description="Acidic residues" evidence="1">
    <location>
        <begin position="135"/>
        <end position="148"/>
    </location>
</feature>
<gene>
    <name evidence="3" type="ORF">COB11_04620</name>
</gene>
<dbReference type="Gene3D" id="3.30.700.10">
    <property type="entry name" value="Glycoprotein, Type 4 Pilin"/>
    <property type="match status" value="1"/>
</dbReference>
<accession>A0A2A4YG71</accession>
<protein>
    <submittedName>
        <fullName evidence="3">General secretion pathway protein GspG</fullName>
    </submittedName>
</protein>
<evidence type="ECO:0000313" key="4">
    <source>
        <dbReference type="Proteomes" id="UP000217838"/>
    </source>
</evidence>